<feature type="region of interest" description="Disordered" evidence="1">
    <location>
        <begin position="28"/>
        <end position="190"/>
    </location>
</feature>
<dbReference type="PANTHER" id="PTHR11161">
    <property type="entry name" value="O-ACYLTRANSFERASE"/>
    <property type="match status" value="1"/>
</dbReference>
<feature type="compositionally biased region" description="Polar residues" evidence="1">
    <location>
        <begin position="436"/>
        <end position="455"/>
    </location>
</feature>
<feature type="compositionally biased region" description="Polar residues" evidence="1">
    <location>
        <begin position="501"/>
        <end position="512"/>
    </location>
</feature>
<dbReference type="PANTHER" id="PTHR11161:SF0">
    <property type="entry name" value="O-ACYLTRANSFERASE LIKE PROTEIN"/>
    <property type="match status" value="1"/>
</dbReference>
<keyword evidence="2" id="KW-0812">Transmembrane</keyword>
<keyword evidence="6" id="KW-1185">Reference proteome</keyword>
<feature type="compositionally biased region" description="Low complexity" evidence="1">
    <location>
        <begin position="181"/>
        <end position="190"/>
    </location>
</feature>
<sequence>MKPLFLSKSVIVLFVFVSFNQRCYSATTSTTGTPIAGSPTASTKSPASLPQTQGISAGKLPSGSASVPVTTHTTVVALQPKSTSSLGSNANGSTVMPLATSTQNPALTKTPSSVNGSSSTSAVFSSQTSLNPSPGPKTSASIHGPSSPGPKTSASIHGPSSPMSASNTAPPFMSKPPLPPVANGNQNPGANGNLPAWATLLLNNVPGLTGQGAASIAKTLGINTESIVSSGLQLMQIVQQIGQYANMLQTVLSPKCVKDLNVFQQSLGKMEIWALKMLDAAGKIKPGILKGQKVLVGDYDECMEISPVITGQHLIDGNFCKLDVNTNFTGLGPAGAALAKLLPVVTIHVCVPNSCNATDLYNLFYGVVETVGGQSAELVATKCIHSKDPSDDSAFWAAIAVLAFLVLMCVIGTIYGQLLDRRAEKYKEKEAASPEAPTTHTGHVNAAFDNNINKNDPPTVELTAIVSSDNWIMKSPEKKGDSAPTLLSANGNGVTPPMTPPNGNVASGTSPKKQVPRQQEGMCSKLLLSFSVLKNGSKILNCVQGQGDLGCLHGIRVLSITWVILGHCFSMFADT</sequence>
<dbReference type="SMART" id="SM00703">
    <property type="entry name" value="NRF"/>
    <property type="match status" value="1"/>
</dbReference>
<dbReference type="Proteomes" id="UP001374579">
    <property type="component" value="Unassembled WGS sequence"/>
</dbReference>
<accession>A0AAN9G275</accession>
<feature type="transmembrane region" description="Helical" evidence="2">
    <location>
        <begin position="394"/>
        <end position="419"/>
    </location>
</feature>
<gene>
    <name evidence="5" type="ORF">V1264_008346</name>
</gene>
<name>A0AAN9G275_9CAEN</name>
<dbReference type="EMBL" id="JBAMIC010000021">
    <property type="protein sequence ID" value="KAK7092626.1"/>
    <property type="molecule type" value="Genomic_DNA"/>
</dbReference>
<feature type="region of interest" description="Disordered" evidence="1">
    <location>
        <begin position="477"/>
        <end position="515"/>
    </location>
</feature>
<feature type="chain" id="PRO_5042970118" description="Nose resistant-to-fluoxetine protein N-terminal domain-containing protein" evidence="3">
    <location>
        <begin position="26"/>
        <end position="575"/>
    </location>
</feature>
<dbReference type="Pfam" id="PF20146">
    <property type="entry name" value="NRF"/>
    <property type="match status" value="1"/>
</dbReference>
<reference evidence="5 6" key="1">
    <citation type="submission" date="2024-02" db="EMBL/GenBank/DDBJ databases">
        <title>Chromosome-scale genome assembly of the rough periwinkle Littorina saxatilis.</title>
        <authorList>
            <person name="De Jode A."/>
            <person name="Faria R."/>
            <person name="Formenti G."/>
            <person name="Sims Y."/>
            <person name="Smith T.P."/>
            <person name="Tracey A."/>
            <person name="Wood J.M.D."/>
            <person name="Zagrodzka Z.B."/>
            <person name="Johannesson K."/>
            <person name="Butlin R.K."/>
            <person name="Leder E.H."/>
        </authorList>
    </citation>
    <scope>NUCLEOTIDE SEQUENCE [LARGE SCALE GENOMIC DNA]</scope>
    <source>
        <strain evidence="5">Snail1</strain>
        <tissue evidence="5">Muscle</tissue>
    </source>
</reference>
<feature type="region of interest" description="Disordered" evidence="1">
    <location>
        <begin position="429"/>
        <end position="455"/>
    </location>
</feature>
<evidence type="ECO:0000256" key="1">
    <source>
        <dbReference type="SAM" id="MobiDB-lite"/>
    </source>
</evidence>
<feature type="domain" description="Nose resistant-to-fluoxetine protein N-terminal" evidence="4">
    <location>
        <begin position="253"/>
        <end position="385"/>
    </location>
</feature>
<proteinExistence type="predicted"/>
<organism evidence="5 6">
    <name type="scientific">Littorina saxatilis</name>
    <dbReference type="NCBI Taxonomy" id="31220"/>
    <lineage>
        <taxon>Eukaryota</taxon>
        <taxon>Metazoa</taxon>
        <taxon>Spiralia</taxon>
        <taxon>Lophotrochozoa</taxon>
        <taxon>Mollusca</taxon>
        <taxon>Gastropoda</taxon>
        <taxon>Caenogastropoda</taxon>
        <taxon>Littorinimorpha</taxon>
        <taxon>Littorinoidea</taxon>
        <taxon>Littorinidae</taxon>
        <taxon>Littorina</taxon>
    </lineage>
</organism>
<feature type="signal peptide" evidence="3">
    <location>
        <begin position="1"/>
        <end position="25"/>
    </location>
</feature>
<evidence type="ECO:0000313" key="5">
    <source>
        <dbReference type="EMBL" id="KAK7092626.1"/>
    </source>
</evidence>
<comment type="caution">
    <text evidence="5">The sequence shown here is derived from an EMBL/GenBank/DDBJ whole genome shotgun (WGS) entry which is preliminary data.</text>
</comment>
<dbReference type="InterPro" id="IPR052728">
    <property type="entry name" value="O2_lipid_transport_reg"/>
</dbReference>
<feature type="compositionally biased region" description="Polar residues" evidence="1">
    <location>
        <begin position="130"/>
        <end position="141"/>
    </location>
</feature>
<feature type="compositionally biased region" description="Polar residues" evidence="1">
    <location>
        <begin position="63"/>
        <end position="107"/>
    </location>
</feature>
<keyword evidence="2" id="KW-0472">Membrane</keyword>
<evidence type="ECO:0000313" key="6">
    <source>
        <dbReference type="Proteomes" id="UP001374579"/>
    </source>
</evidence>
<protein>
    <recommendedName>
        <fullName evidence="4">Nose resistant-to-fluoxetine protein N-terminal domain-containing protein</fullName>
    </recommendedName>
</protein>
<keyword evidence="3" id="KW-0732">Signal</keyword>
<evidence type="ECO:0000256" key="3">
    <source>
        <dbReference type="SAM" id="SignalP"/>
    </source>
</evidence>
<keyword evidence="2" id="KW-1133">Transmembrane helix</keyword>
<feature type="compositionally biased region" description="Polar residues" evidence="1">
    <location>
        <begin position="28"/>
        <end position="55"/>
    </location>
</feature>
<dbReference type="InterPro" id="IPR006621">
    <property type="entry name" value="Nose-resist-to-fluoxetine_N"/>
</dbReference>
<dbReference type="AlphaFoldDB" id="A0AAN9G275"/>
<feature type="compositionally biased region" description="Low complexity" evidence="1">
    <location>
        <begin position="108"/>
        <end position="129"/>
    </location>
</feature>
<evidence type="ECO:0000256" key="2">
    <source>
        <dbReference type="SAM" id="Phobius"/>
    </source>
</evidence>
<evidence type="ECO:0000259" key="4">
    <source>
        <dbReference type="SMART" id="SM00703"/>
    </source>
</evidence>